<evidence type="ECO:0000313" key="1">
    <source>
        <dbReference type="EMBL" id="ALC15262.1"/>
    </source>
</evidence>
<evidence type="ECO:0008006" key="3">
    <source>
        <dbReference type="Google" id="ProtNLM"/>
    </source>
</evidence>
<dbReference type="AlphaFoldDB" id="A0A0M4DF21"/>
<sequence length="226" mass="25157">MESPAQVLAARLIAMQWLPRKDEQVMLLITDEIFREDVLARLKSCGLCLLENPFAENVAIGLDESSTQAVMGRDTNYISNTFGLRQDAMALLVILWALLIIPKRQKQLNASADETDDQMEFFPSAKLVSQGEIDRPAVKLNALVSDFGGKLAKKQRIKLNLGQLKRLGFVSQHNELITEGPLLDLAFDYKHMASRIIEGALADILQDSAHNPEAEDDLDVLEVDNV</sequence>
<evidence type="ECO:0000313" key="2">
    <source>
        <dbReference type="Proteomes" id="UP000057158"/>
    </source>
</evidence>
<dbReference type="KEGG" id="des:DSOUD_0470"/>
<name>A0A0M4DF21_9BACT</name>
<accession>A0A0M4DF21</accession>
<protein>
    <recommendedName>
        <fullName evidence="3">DUF4194 domain-containing protein</fullName>
    </recommendedName>
</protein>
<keyword evidence="2" id="KW-1185">Reference proteome</keyword>
<organism evidence="1 2">
    <name type="scientific">Desulfuromonas soudanensis</name>
    <dbReference type="NCBI Taxonomy" id="1603606"/>
    <lineage>
        <taxon>Bacteria</taxon>
        <taxon>Pseudomonadati</taxon>
        <taxon>Thermodesulfobacteriota</taxon>
        <taxon>Desulfuromonadia</taxon>
        <taxon>Desulfuromonadales</taxon>
        <taxon>Desulfuromonadaceae</taxon>
        <taxon>Desulfuromonas</taxon>
    </lineage>
</organism>
<dbReference type="PATRIC" id="fig|1603606.3.peg.510"/>
<dbReference type="STRING" id="1603606.DSOUD_0470"/>
<gene>
    <name evidence="1" type="ORF">DSOUD_0470</name>
</gene>
<dbReference type="EMBL" id="CP010802">
    <property type="protein sequence ID" value="ALC15262.1"/>
    <property type="molecule type" value="Genomic_DNA"/>
</dbReference>
<proteinExistence type="predicted"/>
<dbReference type="Proteomes" id="UP000057158">
    <property type="component" value="Chromosome"/>
</dbReference>
<reference evidence="1 2" key="1">
    <citation type="submission" date="2015-07" db="EMBL/GenBank/DDBJ databases">
        <title>Isolation and Genomic Characterization of a Novel Halophilic Metal-Reducing Deltaproteobacterium from the Deep Subsurface.</title>
        <authorList>
            <person name="Badalamenti J.P."/>
            <person name="Summers Z.M."/>
            <person name="Gralnick J.A."/>
            <person name="Bond D.R."/>
        </authorList>
    </citation>
    <scope>NUCLEOTIDE SEQUENCE [LARGE SCALE GENOMIC DNA]</scope>
    <source>
        <strain evidence="1 2">WTL</strain>
    </source>
</reference>